<keyword evidence="3" id="KW-1185">Reference proteome</keyword>
<name>A0A923SQ63_9FIRM</name>
<sequence length="121" mass="12791">MDKLMRICKGGLISLLLFGLLTGAGAVILRFTPFPERWNFYWLVAAISIACFFMGLYTAGTFRKAGLISGISVSVVLICVILAAVCAAFSVMPTVGMLRPAYLIPIAAGALGGIFGANIKK</sequence>
<evidence type="ECO:0000313" key="3">
    <source>
        <dbReference type="Proteomes" id="UP000602647"/>
    </source>
</evidence>
<keyword evidence="1" id="KW-0812">Transmembrane</keyword>
<keyword evidence="1" id="KW-0472">Membrane</keyword>
<dbReference type="RefSeq" id="WP_187302243.1">
    <property type="nucleotide sequence ID" value="NZ_JACRYT010000003.1"/>
</dbReference>
<gene>
    <name evidence="2" type="ORF">H9L42_04765</name>
</gene>
<dbReference type="Proteomes" id="UP000602647">
    <property type="component" value="Unassembled WGS sequence"/>
</dbReference>
<evidence type="ECO:0000256" key="1">
    <source>
        <dbReference type="SAM" id="Phobius"/>
    </source>
</evidence>
<feature type="transmembrane region" description="Helical" evidence="1">
    <location>
        <begin position="67"/>
        <end position="90"/>
    </location>
</feature>
<feature type="transmembrane region" description="Helical" evidence="1">
    <location>
        <begin position="42"/>
        <end position="60"/>
    </location>
</feature>
<accession>A0A923SQ63</accession>
<protein>
    <submittedName>
        <fullName evidence="2">TIGR04086 family membrane protein</fullName>
    </submittedName>
</protein>
<organism evidence="2 3">
    <name type="scientific">Zhenpiania hominis</name>
    <dbReference type="NCBI Taxonomy" id="2763644"/>
    <lineage>
        <taxon>Bacteria</taxon>
        <taxon>Bacillati</taxon>
        <taxon>Bacillota</taxon>
        <taxon>Clostridia</taxon>
        <taxon>Peptostreptococcales</taxon>
        <taxon>Anaerovoracaceae</taxon>
        <taxon>Zhenpiania</taxon>
    </lineage>
</organism>
<comment type="caution">
    <text evidence="2">The sequence shown here is derived from an EMBL/GenBank/DDBJ whole genome shotgun (WGS) entry which is preliminary data.</text>
</comment>
<reference evidence="2" key="1">
    <citation type="submission" date="2020-08" db="EMBL/GenBank/DDBJ databases">
        <title>Genome public.</title>
        <authorList>
            <person name="Liu C."/>
            <person name="Sun Q."/>
        </authorList>
    </citation>
    <scope>NUCLEOTIDE SEQUENCE</scope>
    <source>
        <strain evidence="2">BX12</strain>
    </source>
</reference>
<dbReference type="NCBIfam" id="TIGR04086">
    <property type="entry name" value="TIGR04086_membr"/>
    <property type="match status" value="1"/>
</dbReference>
<dbReference type="EMBL" id="JACRYT010000003">
    <property type="protein sequence ID" value="MBC6679135.1"/>
    <property type="molecule type" value="Genomic_DNA"/>
</dbReference>
<dbReference type="AlphaFoldDB" id="A0A923SQ63"/>
<proteinExistence type="predicted"/>
<keyword evidence="1" id="KW-1133">Transmembrane helix</keyword>
<dbReference type="InterPro" id="IPR023804">
    <property type="entry name" value="DUF3792_TM"/>
</dbReference>
<evidence type="ECO:0000313" key="2">
    <source>
        <dbReference type="EMBL" id="MBC6679135.1"/>
    </source>
</evidence>
<feature type="transmembrane region" description="Helical" evidence="1">
    <location>
        <begin position="102"/>
        <end position="119"/>
    </location>
</feature>
<dbReference type="Pfam" id="PF12670">
    <property type="entry name" value="DUF3792"/>
    <property type="match status" value="1"/>
</dbReference>